<dbReference type="Pfam" id="PF00583">
    <property type="entry name" value="Acetyltransf_1"/>
    <property type="match status" value="1"/>
</dbReference>
<reference evidence="2 3" key="1">
    <citation type="submission" date="2023-07" db="EMBL/GenBank/DDBJ databases">
        <title>Genomic Encyclopedia of Type Strains, Phase IV (KMG-IV): sequencing the most valuable type-strain genomes for metagenomic binning, comparative biology and taxonomic classification.</title>
        <authorList>
            <person name="Goeker M."/>
        </authorList>
    </citation>
    <scope>NUCLEOTIDE SEQUENCE [LARGE SCALE GENOMIC DNA]</scope>
    <source>
        <strain evidence="2 3">DSM 18695</strain>
    </source>
</reference>
<sequence length="168" mass="19374">MGKSEIIAIDWPHGRLELRPETPDDQLFRFVLFCNSRLPEWDLVEPGFRAQVMQHQFQAQTVSYEREFPDARFDIVELDGEPIGRIVVDREPSLVHLVDQAIVPEQRNRGIGTAIMHDLMAKAATDGLPVQLEVASDNDPCIGLYRRLGFRQTEVAELYLRMMWRPES</sequence>
<gene>
    <name evidence="2" type="ORF">QO010_001309</name>
</gene>
<dbReference type="InterPro" id="IPR016181">
    <property type="entry name" value="Acyl_CoA_acyltransferase"/>
</dbReference>
<organism evidence="2 3">
    <name type="scientific">Caulobacter ginsengisoli</name>
    <dbReference type="NCBI Taxonomy" id="400775"/>
    <lineage>
        <taxon>Bacteria</taxon>
        <taxon>Pseudomonadati</taxon>
        <taxon>Pseudomonadota</taxon>
        <taxon>Alphaproteobacteria</taxon>
        <taxon>Caulobacterales</taxon>
        <taxon>Caulobacteraceae</taxon>
        <taxon>Caulobacter</taxon>
    </lineage>
</organism>
<dbReference type="Proteomes" id="UP001228905">
    <property type="component" value="Unassembled WGS sequence"/>
</dbReference>
<evidence type="ECO:0000313" key="3">
    <source>
        <dbReference type="Proteomes" id="UP001228905"/>
    </source>
</evidence>
<feature type="domain" description="N-acetyltransferase" evidence="1">
    <location>
        <begin position="16"/>
        <end position="167"/>
    </location>
</feature>
<accession>A0ABU0ING1</accession>
<dbReference type="CDD" id="cd04301">
    <property type="entry name" value="NAT_SF"/>
    <property type="match status" value="1"/>
</dbReference>
<dbReference type="RefSeq" id="WP_307347538.1">
    <property type="nucleotide sequence ID" value="NZ_JAUSVS010000002.1"/>
</dbReference>
<dbReference type="PROSITE" id="PS51186">
    <property type="entry name" value="GNAT"/>
    <property type="match status" value="1"/>
</dbReference>
<proteinExistence type="predicted"/>
<comment type="caution">
    <text evidence="2">The sequence shown here is derived from an EMBL/GenBank/DDBJ whole genome shotgun (WGS) entry which is preliminary data.</text>
</comment>
<dbReference type="EMBL" id="JAUSVS010000002">
    <property type="protein sequence ID" value="MDQ0463538.1"/>
    <property type="molecule type" value="Genomic_DNA"/>
</dbReference>
<dbReference type="InterPro" id="IPR000182">
    <property type="entry name" value="GNAT_dom"/>
</dbReference>
<dbReference type="Gene3D" id="3.40.630.30">
    <property type="match status" value="1"/>
</dbReference>
<protein>
    <submittedName>
        <fullName evidence="2">Ribosomal protein S18 acetylase RimI-like enzyme</fullName>
    </submittedName>
</protein>
<keyword evidence="3" id="KW-1185">Reference proteome</keyword>
<evidence type="ECO:0000259" key="1">
    <source>
        <dbReference type="PROSITE" id="PS51186"/>
    </source>
</evidence>
<evidence type="ECO:0000313" key="2">
    <source>
        <dbReference type="EMBL" id="MDQ0463538.1"/>
    </source>
</evidence>
<dbReference type="SUPFAM" id="SSF55729">
    <property type="entry name" value="Acyl-CoA N-acyltransferases (Nat)"/>
    <property type="match status" value="1"/>
</dbReference>
<name>A0ABU0ING1_9CAUL</name>